<evidence type="ECO:0000259" key="1">
    <source>
        <dbReference type="Pfam" id="PF18942"/>
    </source>
</evidence>
<name>A0ABM7V1M8_9FLAO</name>
<sequence length="451" mass="49970">MKSFDLNRIVLVFLFFSATSCVKDEIALPSIECNQPDLVVNKRVEDIRNTASGLVTQYKFNDVIEAYVVSTDEFGNFFKTISFQTLATATQPAIGFSVPIDVNNTYIDFRLGSKVYVKLQDQYTDLFYGGLRIGTLFVNSFNEGGVGRLSQNDYKKVLHVSCTTLKESELTRTISLTEIENDLLLNTLVEVSDVQFTQEAIGRNFYESTNDVGGATNWLLEDRFGNKLVFRTSSFANFSANKVPSGSGKVKGILTKFGSTYQLLPRSDKDISMSGKRNVPFFSENFESVTDNVNVNLPGWANIVQNGSLFWKGSVFSGNGCAEYAISGTRVALNVGWLISPKIDMDIHTNEILTFRAAQHNLDLDSPLNSLEVFVSSNFNGTNVASATWIPIKAKLPTQSTPWYQFVGSGGIDLSSFKGKINIGFRYRGEGRNLALDGAFQIDDVQIYGEK</sequence>
<proteinExistence type="predicted"/>
<dbReference type="InterPro" id="IPR043744">
    <property type="entry name" value="DUF5689"/>
</dbReference>
<gene>
    <name evidence="2" type="ORF">GENT11_06010</name>
</gene>
<dbReference type="EMBL" id="AP025183">
    <property type="protein sequence ID" value="BDB52289.1"/>
    <property type="molecule type" value="Genomic_DNA"/>
</dbReference>
<dbReference type="Proteomes" id="UP001319865">
    <property type="component" value="Chromosome"/>
</dbReference>
<reference evidence="2 3" key="2">
    <citation type="journal article" date="2022" name="Microorganisms">
        <title>Complete Genome Sequences of Two Flavobacterium ammonificans Strains and a Flavobacterium ammoniigenes Strain of Ammonifying Bacterioplankton Isolated from Surface River Water.</title>
        <authorList>
            <person name="Suda W."/>
            <person name="Ogata Y."/>
            <person name="Shindo C."/>
            <person name="Watanabe K."/>
        </authorList>
    </citation>
    <scope>NUCLEOTIDE SEQUENCE [LARGE SCALE GENOMIC DNA]</scope>
    <source>
        <strain evidence="2 3">GENT11</strain>
    </source>
</reference>
<dbReference type="Gene3D" id="2.60.120.200">
    <property type="match status" value="1"/>
</dbReference>
<protein>
    <recommendedName>
        <fullName evidence="1">DUF5689 domain-containing protein</fullName>
    </recommendedName>
</protein>
<feature type="domain" description="DUF5689" evidence="1">
    <location>
        <begin position="41"/>
        <end position="271"/>
    </location>
</feature>
<dbReference type="PROSITE" id="PS51257">
    <property type="entry name" value="PROKAR_LIPOPROTEIN"/>
    <property type="match status" value="1"/>
</dbReference>
<evidence type="ECO:0000313" key="3">
    <source>
        <dbReference type="Proteomes" id="UP001319865"/>
    </source>
</evidence>
<organism evidence="2 3">
    <name type="scientific">Flavobacterium ammonificans</name>
    <dbReference type="NCBI Taxonomy" id="1751056"/>
    <lineage>
        <taxon>Bacteria</taxon>
        <taxon>Pseudomonadati</taxon>
        <taxon>Bacteroidota</taxon>
        <taxon>Flavobacteriia</taxon>
        <taxon>Flavobacteriales</taxon>
        <taxon>Flavobacteriaceae</taxon>
        <taxon>Flavobacterium</taxon>
    </lineage>
</organism>
<accession>A0ABM7V1M8</accession>
<reference evidence="2 3" key="1">
    <citation type="journal article" date="2022" name="Int. J. Syst. Evol. Microbiol.">
        <title>Flavobacterium ammonificans sp. nov. and Flavobacterium ammoniigenes sp. nov., ammonifying bacteria isolated from surface river water.</title>
        <authorList>
            <person name="Watanabe K."/>
            <person name="Kitamura T."/>
            <person name="Ogata Y."/>
            <person name="Shindo C."/>
            <person name="Suda W."/>
        </authorList>
    </citation>
    <scope>NUCLEOTIDE SEQUENCE [LARGE SCALE GENOMIC DNA]</scope>
    <source>
        <strain evidence="2 3">GENT11</strain>
    </source>
</reference>
<dbReference type="Pfam" id="PF18942">
    <property type="entry name" value="DUF5689"/>
    <property type="match status" value="1"/>
</dbReference>
<dbReference type="RefSeq" id="WP_229331015.1">
    <property type="nucleotide sequence ID" value="NZ_AP025183.1"/>
</dbReference>
<keyword evidence="3" id="KW-1185">Reference proteome</keyword>
<evidence type="ECO:0000313" key="2">
    <source>
        <dbReference type="EMBL" id="BDB52289.1"/>
    </source>
</evidence>